<evidence type="ECO:0000313" key="7">
    <source>
        <dbReference type="EMBL" id="RAP76586.1"/>
    </source>
</evidence>
<dbReference type="InterPro" id="IPR018485">
    <property type="entry name" value="FGGY_C"/>
</dbReference>
<dbReference type="Gene3D" id="3.30.420.40">
    <property type="match status" value="2"/>
</dbReference>
<keyword evidence="3 4" id="KW-0418">Kinase</keyword>
<dbReference type="InterPro" id="IPR018483">
    <property type="entry name" value="Carb_kinase_FGGY_CS"/>
</dbReference>
<protein>
    <recommendedName>
        <fullName evidence="9">Carbohydrate kinase</fullName>
    </recommendedName>
</protein>
<evidence type="ECO:0000256" key="1">
    <source>
        <dbReference type="ARBA" id="ARBA00009156"/>
    </source>
</evidence>
<dbReference type="GO" id="GO:0005975">
    <property type="term" value="P:carbohydrate metabolic process"/>
    <property type="evidence" value="ECO:0007669"/>
    <property type="project" value="InterPro"/>
</dbReference>
<dbReference type="Proteomes" id="UP000249260">
    <property type="component" value="Unassembled WGS sequence"/>
</dbReference>
<dbReference type="PANTHER" id="PTHR43095">
    <property type="entry name" value="SUGAR KINASE"/>
    <property type="match status" value="1"/>
</dbReference>
<evidence type="ECO:0000313" key="8">
    <source>
        <dbReference type="Proteomes" id="UP000249260"/>
    </source>
</evidence>
<feature type="domain" description="Carbohydrate kinase FGGY C-terminal" evidence="6">
    <location>
        <begin position="299"/>
        <end position="460"/>
    </location>
</feature>
<dbReference type="PANTHER" id="PTHR43095:SF2">
    <property type="entry name" value="GLUCONOKINASE"/>
    <property type="match status" value="1"/>
</dbReference>
<evidence type="ECO:0000259" key="6">
    <source>
        <dbReference type="Pfam" id="PF02782"/>
    </source>
</evidence>
<comment type="caution">
    <text evidence="7">The sequence shown here is derived from an EMBL/GenBank/DDBJ whole genome shotgun (WGS) entry which is preliminary data.</text>
</comment>
<dbReference type="Pfam" id="PF00370">
    <property type="entry name" value="FGGY_N"/>
    <property type="match status" value="1"/>
</dbReference>
<evidence type="ECO:0000256" key="3">
    <source>
        <dbReference type="ARBA" id="ARBA00022777"/>
    </source>
</evidence>
<organism evidence="7 8">
    <name type="scientific">Paenibacillus montanisoli</name>
    <dbReference type="NCBI Taxonomy" id="2081970"/>
    <lineage>
        <taxon>Bacteria</taxon>
        <taxon>Bacillati</taxon>
        <taxon>Bacillota</taxon>
        <taxon>Bacilli</taxon>
        <taxon>Bacillales</taxon>
        <taxon>Paenibacillaceae</taxon>
        <taxon>Paenibacillus</taxon>
    </lineage>
</organism>
<evidence type="ECO:0000256" key="2">
    <source>
        <dbReference type="ARBA" id="ARBA00022679"/>
    </source>
</evidence>
<evidence type="ECO:0000256" key="4">
    <source>
        <dbReference type="RuleBase" id="RU003733"/>
    </source>
</evidence>
<dbReference type="PROSITE" id="PS00445">
    <property type="entry name" value="FGGY_KINASES_2"/>
    <property type="match status" value="1"/>
</dbReference>
<dbReference type="Pfam" id="PF02782">
    <property type="entry name" value="FGGY_C"/>
    <property type="match status" value="1"/>
</dbReference>
<dbReference type="InterPro" id="IPR050406">
    <property type="entry name" value="FGGY_Carb_Kinase"/>
</dbReference>
<dbReference type="AlphaFoldDB" id="A0A328U952"/>
<comment type="similarity">
    <text evidence="1 4">Belongs to the FGGY kinase family.</text>
</comment>
<dbReference type="InterPro" id="IPR000577">
    <property type="entry name" value="Carb_kinase_FGGY"/>
</dbReference>
<sequence length="511" mass="56294">MPLSKRARIILSLDIGSSSCKAVLFNEFGEELASGRGDYPLHHTGVPGEVEQHPEELWKGVRKAVSRLLRANINVSEISAISICSQMSSYFLVDKENRPLCNVISWMDHRALAEAEEMKSAYKPVDLFRLLGAELPVGPSWPIPKLHWLNRNSPSVVAKAKYCVQPKEWIIWKLTSNWRTDRSSSRGMVNQISGELVTELFEWAGIRQELLPPIGEPFEAAGSLQPAAAEALSLPAGIPVILGWNDLNAAVLGAVGTGGELRGFDITGTSEHIGIIRPGIRPEEQVIGSGINWVPFGHEHELFYGVTSSGGLALKWYVEQIDQFSPHQSARKSKRADGYHTVFGHAERINSGSDGVFFIPYLNGERSPWWNPAAKGVFYGLRFTHDRRHMARAVLEGVGYALRAIAQRLPEAPELIVSAGGSSRFPLWNQIKADILGIPISCLETSEAGCLGAAVLAAHASGWYGSLEEAGQQMIRTVDVYEPRAHHQRVYDDGYQVFNGLYQSLLPIFLA</sequence>
<dbReference type="InterPro" id="IPR043129">
    <property type="entry name" value="ATPase_NBD"/>
</dbReference>
<keyword evidence="2 4" id="KW-0808">Transferase</keyword>
<evidence type="ECO:0000259" key="5">
    <source>
        <dbReference type="Pfam" id="PF00370"/>
    </source>
</evidence>
<gene>
    <name evidence="7" type="ORF">DL346_14565</name>
</gene>
<dbReference type="InterPro" id="IPR018484">
    <property type="entry name" value="FGGY_N"/>
</dbReference>
<evidence type="ECO:0008006" key="9">
    <source>
        <dbReference type="Google" id="ProtNLM"/>
    </source>
</evidence>
<dbReference type="EMBL" id="QLUW01000002">
    <property type="protein sequence ID" value="RAP76586.1"/>
    <property type="molecule type" value="Genomic_DNA"/>
</dbReference>
<dbReference type="SUPFAM" id="SSF53067">
    <property type="entry name" value="Actin-like ATPase domain"/>
    <property type="match status" value="2"/>
</dbReference>
<dbReference type="GO" id="GO:0016301">
    <property type="term" value="F:kinase activity"/>
    <property type="evidence" value="ECO:0007669"/>
    <property type="project" value="UniProtKB-KW"/>
</dbReference>
<dbReference type="PIRSF" id="PIRSF000538">
    <property type="entry name" value="GlpK"/>
    <property type="match status" value="1"/>
</dbReference>
<dbReference type="GO" id="GO:0016773">
    <property type="term" value="F:phosphotransferase activity, alcohol group as acceptor"/>
    <property type="evidence" value="ECO:0007669"/>
    <property type="project" value="InterPro"/>
</dbReference>
<proteinExistence type="inferred from homology"/>
<reference evidence="7 8" key="1">
    <citation type="submission" date="2018-06" db="EMBL/GenBank/DDBJ databases">
        <title>Paenibacillus montanisoli sp. nov., isolated from mountain area soil.</title>
        <authorList>
            <person name="Wu M."/>
        </authorList>
    </citation>
    <scope>NUCLEOTIDE SEQUENCE [LARGE SCALE GENOMIC DNA]</scope>
    <source>
        <strain evidence="7 8">RA17</strain>
    </source>
</reference>
<keyword evidence="8" id="KW-1185">Reference proteome</keyword>
<accession>A0A328U952</accession>
<name>A0A328U952_9BACL</name>
<dbReference type="CDD" id="cd07808">
    <property type="entry name" value="ASKHA_NBD_FGGY_EcXK-like"/>
    <property type="match status" value="1"/>
</dbReference>
<feature type="domain" description="Carbohydrate kinase FGGY N-terminal" evidence="5">
    <location>
        <begin position="9"/>
        <end position="253"/>
    </location>
</feature>